<reference evidence="6 7" key="2">
    <citation type="submission" date="2008-10" db="EMBL/GenBank/DDBJ databases">
        <title>Draft genome sequence of Clostridium hiranonis (DSM 13275).</title>
        <authorList>
            <person name="Sudarsanam P."/>
            <person name="Ley R."/>
            <person name="Guruge J."/>
            <person name="Turnbaugh P.J."/>
            <person name="Mahowald M."/>
            <person name="Liep D."/>
            <person name="Gordon J."/>
        </authorList>
    </citation>
    <scope>NUCLEOTIDE SEQUENCE [LARGE SCALE GENOMIC DNA]</scope>
    <source>
        <strain evidence="6 7">DSM 13275</strain>
    </source>
</reference>
<dbReference type="Pfam" id="PF00126">
    <property type="entry name" value="HTH_1"/>
    <property type="match status" value="1"/>
</dbReference>
<dbReference type="RefSeq" id="WP_006441055.1">
    <property type="nucleotide sequence ID" value="NZ_DS995361.1"/>
</dbReference>
<dbReference type="SUPFAM" id="SSF53850">
    <property type="entry name" value="Periplasmic binding protein-like II"/>
    <property type="match status" value="1"/>
</dbReference>
<proteinExistence type="inferred from homology"/>
<dbReference type="Pfam" id="PF03466">
    <property type="entry name" value="LysR_substrate"/>
    <property type="match status" value="1"/>
</dbReference>
<comment type="similarity">
    <text evidence="1">Belongs to the LysR transcriptional regulatory family.</text>
</comment>
<dbReference type="Gene3D" id="3.40.190.10">
    <property type="entry name" value="Periplasmic binding protein-like II"/>
    <property type="match status" value="2"/>
</dbReference>
<keyword evidence="4" id="KW-0804">Transcription</keyword>
<dbReference type="CDD" id="cd05466">
    <property type="entry name" value="PBP2_LTTR_substrate"/>
    <property type="match status" value="1"/>
</dbReference>
<gene>
    <name evidence="6" type="ORF">CLOHIR_02215</name>
</gene>
<keyword evidence="3" id="KW-0238">DNA-binding</keyword>
<dbReference type="InterPro" id="IPR036390">
    <property type="entry name" value="WH_DNA-bd_sf"/>
</dbReference>
<dbReference type="InterPro" id="IPR050950">
    <property type="entry name" value="HTH-type_LysR_regulators"/>
</dbReference>
<reference evidence="6 7" key="1">
    <citation type="submission" date="2008-09" db="EMBL/GenBank/DDBJ databases">
        <authorList>
            <person name="Fulton L."/>
            <person name="Clifton S."/>
            <person name="Fulton B."/>
            <person name="Xu J."/>
            <person name="Minx P."/>
            <person name="Pepin K.H."/>
            <person name="Johnson M."/>
            <person name="Thiruvilangam P."/>
            <person name="Bhonagiri V."/>
            <person name="Nash W.E."/>
            <person name="Mardis E.R."/>
            <person name="Wilson R.K."/>
        </authorList>
    </citation>
    <scope>NUCLEOTIDE SEQUENCE [LARGE SCALE GENOMIC DNA]</scope>
    <source>
        <strain evidence="6 7">DSM 13275</strain>
    </source>
</reference>
<keyword evidence="2" id="KW-0805">Transcription regulation</keyword>
<dbReference type="SUPFAM" id="SSF46785">
    <property type="entry name" value="Winged helix' DNA-binding domain"/>
    <property type="match status" value="1"/>
</dbReference>
<dbReference type="HOGENOM" id="CLU_039613_6_2_9"/>
<dbReference type="PRINTS" id="PR00039">
    <property type="entry name" value="HTHLYSR"/>
</dbReference>
<dbReference type="InterPro" id="IPR005119">
    <property type="entry name" value="LysR_subst-bd"/>
</dbReference>
<evidence type="ECO:0000256" key="2">
    <source>
        <dbReference type="ARBA" id="ARBA00023015"/>
    </source>
</evidence>
<evidence type="ECO:0000256" key="1">
    <source>
        <dbReference type="ARBA" id="ARBA00009437"/>
    </source>
</evidence>
<dbReference type="GO" id="GO:0005829">
    <property type="term" value="C:cytosol"/>
    <property type="evidence" value="ECO:0007669"/>
    <property type="project" value="TreeGrafter"/>
</dbReference>
<dbReference type="GO" id="GO:0003677">
    <property type="term" value="F:DNA binding"/>
    <property type="evidence" value="ECO:0007669"/>
    <property type="project" value="UniProtKB-KW"/>
</dbReference>
<name>B6G253_PEPHT</name>
<dbReference type="InterPro" id="IPR000847">
    <property type="entry name" value="LysR_HTH_N"/>
</dbReference>
<dbReference type="FunFam" id="1.10.10.10:FF:000001">
    <property type="entry name" value="LysR family transcriptional regulator"/>
    <property type="match status" value="1"/>
</dbReference>
<dbReference type="InterPro" id="IPR036388">
    <property type="entry name" value="WH-like_DNA-bd_sf"/>
</dbReference>
<dbReference type="PANTHER" id="PTHR30419">
    <property type="entry name" value="HTH-TYPE TRANSCRIPTIONAL REGULATOR YBHD"/>
    <property type="match status" value="1"/>
</dbReference>
<dbReference type="GO" id="GO:0003700">
    <property type="term" value="F:DNA-binding transcription factor activity"/>
    <property type="evidence" value="ECO:0007669"/>
    <property type="project" value="InterPro"/>
</dbReference>
<sequence length="286" mass="33166">MKIEKLYYFESAARQKSFTKAASECLVAQPAISHSIKSLESELGFDVFVRDKKNISLTPQGEVFYNDVVKILDKYDKAVEKARDFSNYINKKIIIGLYGFSATIPMVPILKEFKQNFPEIELIFKRCHNTSCFESIYSGECDIIISYCCPDEFAYDDIYFKPLSEDSLLLAVPPESNLADKEYISTRDLLNADRNMHILDTYENHIRSFVSIPYEKLKIETDVELLHFSGFLNRDIIFTTQSEMDFFHESDYIIKEIKNISSKAIHGIFYKKNNLNPLVHEFVNTL</sequence>
<dbReference type="Proteomes" id="UP000003178">
    <property type="component" value="Unassembled WGS sequence"/>
</dbReference>
<feature type="domain" description="HTH lysR-type" evidence="5">
    <location>
        <begin position="1"/>
        <end position="58"/>
    </location>
</feature>
<dbReference type="AlphaFoldDB" id="B6G253"/>
<dbReference type="OrthoDB" id="9785745at2"/>
<evidence type="ECO:0000313" key="6">
    <source>
        <dbReference type="EMBL" id="EEA84146.1"/>
    </source>
</evidence>
<accession>B6G253</accession>
<protein>
    <submittedName>
        <fullName evidence="6">Transcriptional regulator, LysR family</fullName>
    </submittedName>
</protein>
<dbReference type="PROSITE" id="PS50931">
    <property type="entry name" value="HTH_LYSR"/>
    <property type="match status" value="1"/>
</dbReference>
<evidence type="ECO:0000256" key="4">
    <source>
        <dbReference type="ARBA" id="ARBA00023163"/>
    </source>
</evidence>
<keyword evidence="7" id="KW-1185">Reference proteome</keyword>
<organism evidence="6 7">
    <name type="scientific">Peptacetobacter hiranonis (strain DSM 13275 / JCM 10541 / KCTC 15199 / TO-931)</name>
    <name type="common">Clostridium hiranonis</name>
    <dbReference type="NCBI Taxonomy" id="500633"/>
    <lineage>
        <taxon>Bacteria</taxon>
        <taxon>Bacillati</taxon>
        <taxon>Bacillota</taxon>
        <taxon>Clostridia</taxon>
        <taxon>Peptostreptococcales</taxon>
        <taxon>Peptostreptococcaceae</taxon>
        <taxon>Peptacetobacter</taxon>
    </lineage>
</organism>
<dbReference type="eggNOG" id="COG0583">
    <property type="taxonomic scope" value="Bacteria"/>
</dbReference>
<dbReference type="EMBL" id="ABWP01000087">
    <property type="protein sequence ID" value="EEA84146.1"/>
    <property type="molecule type" value="Genomic_DNA"/>
</dbReference>
<evidence type="ECO:0000259" key="5">
    <source>
        <dbReference type="PROSITE" id="PS50931"/>
    </source>
</evidence>
<comment type="caution">
    <text evidence="6">The sequence shown here is derived from an EMBL/GenBank/DDBJ whole genome shotgun (WGS) entry which is preliminary data.</text>
</comment>
<evidence type="ECO:0000313" key="7">
    <source>
        <dbReference type="Proteomes" id="UP000003178"/>
    </source>
</evidence>
<dbReference type="Gene3D" id="1.10.10.10">
    <property type="entry name" value="Winged helix-like DNA-binding domain superfamily/Winged helix DNA-binding domain"/>
    <property type="match status" value="1"/>
</dbReference>
<evidence type="ECO:0000256" key="3">
    <source>
        <dbReference type="ARBA" id="ARBA00023125"/>
    </source>
</evidence>
<dbReference type="PANTHER" id="PTHR30419:SF8">
    <property type="entry name" value="NITROGEN ASSIMILATION TRANSCRIPTIONAL ACTIVATOR-RELATED"/>
    <property type="match status" value="1"/>
</dbReference>